<accession>A0A1H1JWR0</accession>
<dbReference type="Gene3D" id="3.30.450.20">
    <property type="entry name" value="PAS domain"/>
    <property type="match status" value="2"/>
</dbReference>
<evidence type="ECO:0000256" key="3">
    <source>
        <dbReference type="ARBA" id="ARBA00022553"/>
    </source>
</evidence>
<dbReference type="InterPro" id="IPR036097">
    <property type="entry name" value="HisK_dim/P_sf"/>
</dbReference>
<dbReference type="CDD" id="cd12915">
    <property type="entry name" value="PDC2_DGC_like"/>
    <property type="match status" value="1"/>
</dbReference>
<dbReference type="PRINTS" id="PR00344">
    <property type="entry name" value="BCTRLSENSOR"/>
</dbReference>
<keyword evidence="8" id="KW-0808">Transferase</keyword>
<dbReference type="PROSITE" id="PS50110">
    <property type="entry name" value="RESPONSE_REGULATORY"/>
    <property type="match status" value="1"/>
</dbReference>
<protein>
    <recommendedName>
        <fullName evidence="2">histidine kinase</fullName>
        <ecNumber evidence="2">2.7.13.3</ecNumber>
    </recommendedName>
</protein>
<evidence type="ECO:0000313" key="8">
    <source>
        <dbReference type="EMBL" id="SDR54095.1"/>
    </source>
</evidence>
<evidence type="ECO:0000256" key="5">
    <source>
        <dbReference type="SAM" id="Phobius"/>
    </source>
</evidence>
<dbReference type="CDD" id="cd00082">
    <property type="entry name" value="HisKA"/>
    <property type="match status" value="1"/>
</dbReference>
<feature type="domain" description="Response regulatory" evidence="7">
    <location>
        <begin position="609"/>
        <end position="723"/>
    </location>
</feature>
<dbReference type="GO" id="GO:0000155">
    <property type="term" value="F:phosphorelay sensor kinase activity"/>
    <property type="evidence" value="ECO:0007669"/>
    <property type="project" value="InterPro"/>
</dbReference>
<dbReference type="InterPro" id="IPR005467">
    <property type="entry name" value="His_kinase_dom"/>
</dbReference>
<reference evidence="9" key="1">
    <citation type="submission" date="2016-10" db="EMBL/GenBank/DDBJ databases">
        <authorList>
            <person name="Varghese N."/>
        </authorList>
    </citation>
    <scope>NUCLEOTIDE SEQUENCE [LARGE SCALE GENOMIC DNA]</scope>
    <source>
        <strain evidence="9">GAS106B</strain>
    </source>
</reference>
<dbReference type="InterPro" id="IPR003661">
    <property type="entry name" value="HisK_dim/P_dom"/>
</dbReference>
<feature type="domain" description="Histidine kinase" evidence="6">
    <location>
        <begin position="370"/>
        <end position="585"/>
    </location>
</feature>
<dbReference type="SMART" id="SM00387">
    <property type="entry name" value="HATPase_c"/>
    <property type="match status" value="1"/>
</dbReference>
<dbReference type="Gene3D" id="1.10.287.130">
    <property type="match status" value="1"/>
</dbReference>
<name>A0A1H1JWR0_9BURK</name>
<comment type="catalytic activity">
    <reaction evidence="1">
        <text>ATP + protein L-histidine = ADP + protein N-phospho-L-histidine.</text>
        <dbReference type="EC" id="2.7.13.3"/>
    </reaction>
</comment>
<gene>
    <name evidence="8" type="ORF">SAMN05443245_7350</name>
</gene>
<dbReference type="InterPro" id="IPR001789">
    <property type="entry name" value="Sig_transdc_resp-reg_receiver"/>
</dbReference>
<organism evidence="8 9">
    <name type="scientific">Paraburkholderia fungorum</name>
    <dbReference type="NCBI Taxonomy" id="134537"/>
    <lineage>
        <taxon>Bacteria</taxon>
        <taxon>Pseudomonadati</taxon>
        <taxon>Pseudomonadota</taxon>
        <taxon>Betaproteobacteria</taxon>
        <taxon>Burkholderiales</taxon>
        <taxon>Burkholderiaceae</taxon>
        <taxon>Paraburkholderia</taxon>
    </lineage>
</organism>
<evidence type="ECO:0000256" key="2">
    <source>
        <dbReference type="ARBA" id="ARBA00012438"/>
    </source>
</evidence>
<keyword evidence="5" id="KW-0472">Membrane</keyword>
<dbReference type="CDD" id="cd12914">
    <property type="entry name" value="PDC1_DGC_like"/>
    <property type="match status" value="1"/>
</dbReference>
<dbReference type="Pfam" id="PF00512">
    <property type="entry name" value="HisKA"/>
    <property type="match status" value="1"/>
</dbReference>
<dbReference type="PANTHER" id="PTHR43065">
    <property type="entry name" value="SENSOR HISTIDINE KINASE"/>
    <property type="match status" value="1"/>
</dbReference>
<dbReference type="SMART" id="SM00388">
    <property type="entry name" value="HisKA"/>
    <property type="match status" value="1"/>
</dbReference>
<dbReference type="Pfam" id="PF00072">
    <property type="entry name" value="Response_reg"/>
    <property type="match status" value="1"/>
</dbReference>
<evidence type="ECO:0000259" key="6">
    <source>
        <dbReference type="PROSITE" id="PS50109"/>
    </source>
</evidence>
<keyword evidence="9" id="KW-1185">Reference proteome</keyword>
<evidence type="ECO:0000256" key="1">
    <source>
        <dbReference type="ARBA" id="ARBA00000085"/>
    </source>
</evidence>
<dbReference type="EMBL" id="FNKP01000004">
    <property type="protein sequence ID" value="SDR54095.1"/>
    <property type="molecule type" value="Genomic_DNA"/>
</dbReference>
<feature type="transmembrane region" description="Helical" evidence="5">
    <location>
        <begin position="28"/>
        <end position="49"/>
    </location>
</feature>
<keyword evidence="3 4" id="KW-0597">Phosphoprotein</keyword>
<dbReference type="SUPFAM" id="SSF47384">
    <property type="entry name" value="Homodimeric domain of signal transducing histidine kinase"/>
    <property type="match status" value="1"/>
</dbReference>
<keyword evidence="5" id="KW-1133">Transmembrane helix</keyword>
<dbReference type="InterPro" id="IPR036890">
    <property type="entry name" value="HATPase_C_sf"/>
</dbReference>
<proteinExistence type="predicted"/>
<dbReference type="AlphaFoldDB" id="A0A1H1JWR0"/>
<dbReference type="RefSeq" id="WP_074773881.1">
    <property type="nucleotide sequence ID" value="NZ_FNKP01000004.1"/>
</dbReference>
<dbReference type="Proteomes" id="UP000183487">
    <property type="component" value="Unassembled WGS sequence"/>
</dbReference>
<dbReference type="InterPro" id="IPR003594">
    <property type="entry name" value="HATPase_dom"/>
</dbReference>
<dbReference type="EC" id="2.7.13.3" evidence="2"/>
<dbReference type="SUPFAM" id="SSF55874">
    <property type="entry name" value="ATPase domain of HSP90 chaperone/DNA topoisomerase II/histidine kinase"/>
    <property type="match status" value="1"/>
</dbReference>
<dbReference type="CDD" id="cd00156">
    <property type="entry name" value="REC"/>
    <property type="match status" value="1"/>
</dbReference>
<dbReference type="Pfam" id="PF02518">
    <property type="entry name" value="HATPase_c"/>
    <property type="match status" value="1"/>
</dbReference>
<dbReference type="PANTHER" id="PTHR43065:SF49">
    <property type="entry name" value="HISTIDINE KINASE"/>
    <property type="match status" value="1"/>
</dbReference>
<dbReference type="InterPro" id="IPR004358">
    <property type="entry name" value="Sig_transdc_His_kin-like_C"/>
</dbReference>
<sequence>MPFRKLSADPTAAAGTNRNSQFQRTRQAFFLALALTVVAPTLFLGLLGWQDWEGRLRAARDTTERSTYIAEEHAQKIFDINAALAERVLDTLSDQADAPSDRLRRDRPFYDYLNRLVQGYRQVDALSVWMANGLLGATSVVYPAPDLNIADRSDFKEAVAGTDQLYVSGPMKGRVTGRSTFNVMKRDVRPDGTFAGLVSISMSADYFEHFYRQLADEHPVTIGLIRSDGAVLAWSRNAGPRPERIARDTPFFKMLASGQEAGLVQMVSSVDGEEKILGFRRVGAYNVYASAGIPLASIRSAWLARFRTLAIATALPSSALFILILFSLRRLRVEERLWLHAEEESVKRAAAEAAAKESQRLEALGNMVALVAHDFNNLLMSILGYAHAASRAANAQHSDLLDRIVKTVQRGQTLTRKLLSVSRKLPVRPEKLTVADWSRNVDLLRSAVGVGIEIELTLQERLWECHVDQAELELALLNIAINARDAMNGRGQLSIHISNVDAQFDPATAPAQFVRIDLTDSGPGIDEATAARAFDPFFSTKPAGRSTGLGLAQVRSFCELSGGYSSIAAAPTAGTTVSLFLPRTDGQALQPLSKPAAAANTSTPDRPIRMLLVEDDETVADAQTAMFSALGYEVRHAATADEAYLLLVPPHPFQVVISDVQMPGKLNGVDLAEHLQTSQPELPLLMLTGFVDQAERLRALGLPAFLKPVIDLAAMDEWIRRRVGAISTTKRS</sequence>
<evidence type="ECO:0000259" key="7">
    <source>
        <dbReference type="PROSITE" id="PS50110"/>
    </source>
</evidence>
<feature type="modified residue" description="4-aspartylphosphate" evidence="4">
    <location>
        <position position="659"/>
    </location>
</feature>
<dbReference type="InterPro" id="IPR011006">
    <property type="entry name" value="CheY-like_superfamily"/>
</dbReference>
<keyword evidence="8" id="KW-0418">Kinase</keyword>
<keyword evidence="5" id="KW-0812">Transmembrane</keyword>
<dbReference type="PROSITE" id="PS50109">
    <property type="entry name" value="HIS_KIN"/>
    <property type="match status" value="1"/>
</dbReference>
<dbReference type="Gene3D" id="3.30.565.10">
    <property type="entry name" value="Histidine kinase-like ATPase, C-terminal domain"/>
    <property type="match status" value="1"/>
</dbReference>
<dbReference type="SUPFAM" id="SSF52172">
    <property type="entry name" value="CheY-like"/>
    <property type="match status" value="1"/>
</dbReference>
<dbReference type="Gene3D" id="3.40.50.2300">
    <property type="match status" value="1"/>
</dbReference>
<evidence type="ECO:0000256" key="4">
    <source>
        <dbReference type="PROSITE-ProRule" id="PRU00169"/>
    </source>
</evidence>
<dbReference type="SMART" id="SM00448">
    <property type="entry name" value="REC"/>
    <property type="match status" value="1"/>
</dbReference>
<evidence type="ECO:0000313" key="9">
    <source>
        <dbReference type="Proteomes" id="UP000183487"/>
    </source>
</evidence>
<dbReference type="OrthoDB" id="5389366at2"/>